<dbReference type="PANTHER" id="PTHR24305:SF166">
    <property type="entry name" value="CYTOCHROME P450 12A4, MITOCHONDRIAL-RELATED"/>
    <property type="match status" value="1"/>
</dbReference>
<proteinExistence type="inferred from homology"/>
<dbReference type="InterPro" id="IPR050121">
    <property type="entry name" value="Cytochrome_P450_monoxygenase"/>
</dbReference>
<feature type="binding site" description="axial binding residue" evidence="2">
    <location>
        <position position="376"/>
    </location>
    <ligand>
        <name>heme</name>
        <dbReference type="ChEBI" id="CHEBI:30413"/>
    </ligand>
    <ligandPart>
        <name>Fe</name>
        <dbReference type="ChEBI" id="CHEBI:18248"/>
    </ligandPart>
</feature>
<dbReference type="AlphaFoldDB" id="A0A1M7R501"/>
<dbReference type="InterPro" id="IPR001128">
    <property type="entry name" value="Cyt_P450"/>
</dbReference>
<dbReference type="PRINTS" id="PR00385">
    <property type="entry name" value="P450"/>
</dbReference>
<dbReference type="PRINTS" id="PR00463">
    <property type="entry name" value="EP450I"/>
</dbReference>
<evidence type="ECO:0000256" key="2">
    <source>
        <dbReference type="PIRSR" id="PIRSR602401-1"/>
    </source>
</evidence>
<name>A0A1M7R501_9ACTN</name>
<gene>
    <name evidence="3" type="ORF">SAMN05443668_106433</name>
</gene>
<keyword evidence="2" id="KW-0349">Heme</keyword>
<dbReference type="PANTHER" id="PTHR24305">
    <property type="entry name" value="CYTOCHROME P450"/>
    <property type="match status" value="1"/>
</dbReference>
<organism evidence="3 4">
    <name type="scientific">Cryptosporangium aurantiacum</name>
    <dbReference type="NCBI Taxonomy" id="134849"/>
    <lineage>
        <taxon>Bacteria</taxon>
        <taxon>Bacillati</taxon>
        <taxon>Actinomycetota</taxon>
        <taxon>Actinomycetes</taxon>
        <taxon>Cryptosporangiales</taxon>
        <taxon>Cryptosporangiaceae</taxon>
        <taxon>Cryptosporangium</taxon>
    </lineage>
</organism>
<keyword evidence="4" id="KW-1185">Reference proteome</keyword>
<dbReference type="GO" id="GO:0020037">
    <property type="term" value="F:heme binding"/>
    <property type="evidence" value="ECO:0007669"/>
    <property type="project" value="InterPro"/>
</dbReference>
<dbReference type="STRING" id="134849.SAMN05443668_106433"/>
<comment type="similarity">
    <text evidence="1">Belongs to the cytochrome P450 family.</text>
</comment>
<keyword evidence="2" id="KW-0479">Metal-binding</keyword>
<dbReference type="InterPro" id="IPR036396">
    <property type="entry name" value="Cyt_P450_sf"/>
</dbReference>
<evidence type="ECO:0000313" key="4">
    <source>
        <dbReference type="Proteomes" id="UP000184440"/>
    </source>
</evidence>
<protein>
    <submittedName>
        <fullName evidence="3">Cytochrome P450</fullName>
    </submittedName>
</protein>
<sequence>MGRELAELPRIEWRPEYAEDPVPHFVRGYETVGPLFGLNVPNANPGMVFLIGAEANELVLKDVDTFQWGPVYAPVRKVWGEEALVALDGPPHRSWRKTMQPGVTGGALMRQFGMMREVIAKHLDGWADRAVAVDDALRHMIFEVAARAFCGITDVGLMREFTTEYERMMAAGTDPMVDASFGMDGEAGARVRGMLRPLIASARDRGTQDNVLEVLATTADETGAPLDPEAIAAQVLVLMLAGHETTASVSSFLLWLLGAHPEQSQRVREEIDTLPDETSVGILRRSPYLNDVLMETERLYPPLPIIGRAVSRDVEFAGFTIPAGTFIQLSPAATHRLPELFADPDMFDPDRFAEPRAEHRRHRYALIGFAGGPRVCLGMPFAKVEMGELLVQVYRRFDFTAVNQNPPRIHRGQTAVPGEPIEITFTTRAPSLVA</sequence>
<reference evidence="3 4" key="1">
    <citation type="submission" date="2016-11" db="EMBL/GenBank/DDBJ databases">
        <authorList>
            <person name="Jaros S."/>
            <person name="Januszkiewicz K."/>
            <person name="Wedrychowicz H."/>
        </authorList>
    </citation>
    <scope>NUCLEOTIDE SEQUENCE [LARGE SCALE GENOMIC DNA]</scope>
    <source>
        <strain evidence="3 4">DSM 46144</strain>
    </source>
</reference>
<dbReference type="RefSeq" id="WP_073259766.1">
    <property type="nucleotide sequence ID" value="NZ_FRCS01000006.1"/>
</dbReference>
<dbReference type="InterPro" id="IPR002401">
    <property type="entry name" value="Cyt_P450_E_grp-I"/>
</dbReference>
<dbReference type="GO" id="GO:0004497">
    <property type="term" value="F:monooxygenase activity"/>
    <property type="evidence" value="ECO:0007669"/>
    <property type="project" value="InterPro"/>
</dbReference>
<keyword evidence="2" id="KW-0408">Iron</keyword>
<evidence type="ECO:0000313" key="3">
    <source>
        <dbReference type="EMBL" id="SHN40116.1"/>
    </source>
</evidence>
<dbReference type="OrthoDB" id="4746309at2"/>
<accession>A0A1M7R501</accession>
<dbReference type="EMBL" id="FRCS01000006">
    <property type="protein sequence ID" value="SHN40116.1"/>
    <property type="molecule type" value="Genomic_DNA"/>
</dbReference>
<dbReference type="SUPFAM" id="SSF48264">
    <property type="entry name" value="Cytochrome P450"/>
    <property type="match status" value="1"/>
</dbReference>
<evidence type="ECO:0000256" key="1">
    <source>
        <dbReference type="ARBA" id="ARBA00010617"/>
    </source>
</evidence>
<dbReference type="GO" id="GO:0005506">
    <property type="term" value="F:iron ion binding"/>
    <property type="evidence" value="ECO:0007669"/>
    <property type="project" value="InterPro"/>
</dbReference>
<dbReference type="Pfam" id="PF00067">
    <property type="entry name" value="p450"/>
    <property type="match status" value="1"/>
</dbReference>
<comment type="cofactor">
    <cofactor evidence="2">
        <name>heme</name>
        <dbReference type="ChEBI" id="CHEBI:30413"/>
    </cofactor>
</comment>
<dbReference type="GO" id="GO:0016705">
    <property type="term" value="F:oxidoreductase activity, acting on paired donors, with incorporation or reduction of molecular oxygen"/>
    <property type="evidence" value="ECO:0007669"/>
    <property type="project" value="InterPro"/>
</dbReference>
<dbReference type="Gene3D" id="1.10.630.10">
    <property type="entry name" value="Cytochrome P450"/>
    <property type="match status" value="1"/>
</dbReference>
<dbReference type="Proteomes" id="UP000184440">
    <property type="component" value="Unassembled WGS sequence"/>
</dbReference>